<evidence type="ECO:0000313" key="4">
    <source>
        <dbReference type="Proteomes" id="UP001371218"/>
    </source>
</evidence>
<dbReference type="PROSITE" id="PS51257">
    <property type="entry name" value="PROKAR_LIPOPROTEIN"/>
    <property type="match status" value="1"/>
</dbReference>
<name>A0ABU9BMR4_9BURK</name>
<evidence type="ECO:0000313" key="3">
    <source>
        <dbReference type="EMBL" id="MEK8031054.1"/>
    </source>
</evidence>
<gene>
    <name evidence="3" type="ORF">AACH06_09525</name>
</gene>
<feature type="signal peptide" evidence="2">
    <location>
        <begin position="1"/>
        <end position="32"/>
    </location>
</feature>
<sequence length="462" mass="48005">MRAIGYNSGSSSATFSKQAAMALTLIALAVLAAACGGGGSDTPTTEPPVSGGGAGGVDDSGGSTGPTPQDGPDALYFRPTAALAAAGAIDRVSGGSGLFAAWNPNDPKTALKPGMKIMFFGRAEGCAGGTQGPLTALSDSRLAKVASLTSLPHSAALPTLRWTPAGRVAGCGSQVQDRDGASAVFVNADDATGAVGMLTTSGRQDDGATAFFGPYDAKGQNGAGTNAYITGTFINFRQAWGVSDPLQPWMGSASARVRSQQSLGAFELDTSSGQTVQVKQQMMATFLNRSCMKETAGMPCQIQYLFNTAIARSGVSDWSQVAWFKNGDVWFDPAQGGIPIVDGPIYTSGTMTVDSKTRLPLFVSQGSATQHVAFSNRVFDVTIDFSQLMNVLRIVAARKLGVDLSSVTDEQLTSVWGSGWNHREDWVLLSGHVGQEVYNPNNGDRRVQIGGGFRSLYVGPQG</sequence>
<evidence type="ECO:0008006" key="5">
    <source>
        <dbReference type="Google" id="ProtNLM"/>
    </source>
</evidence>
<evidence type="ECO:0000256" key="2">
    <source>
        <dbReference type="SAM" id="SignalP"/>
    </source>
</evidence>
<dbReference type="Proteomes" id="UP001371218">
    <property type="component" value="Unassembled WGS sequence"/>
</dbReference>
<reference evidence="3 4" key="1">
    <citation type="submission" date="2024-04" db="EMBL/GenBank/DDBJ databases">
        <title>Novel species of the genus Ideonella isolated from streams.</title>
        <authorList>
            <person name="Lu H."/>
        </authorList>
    </citation>
    <scope>NUCLEOTIDE SEQUENCE [LARGE SCALE GENOMIC DNA]</scope>
    <source>
        <strain evidence="3 4">DXS29W</strain>
    </source>
</reference>
<keyword evidence="2" id="KW-0732">Signal</keyword>
<keyword evidence="4" id="KW-1185">Reference proteome</keyword>
<dbReference type="EMBL" id="JBBUTG010000004">
    <property type="protein sequence ID" value="MEK8031054.1"/>
    <property type="molecule type" value="Genomic_DNA"/>
</dbReference>
<accession>A0ABU9BMR4</accession>
<protein>
    <recommendedName>
        <fullName evidence="5">Lipoprotein</fullName>
    </recommendedName>
</protein>
<organism evidence="3 4">
    <name type="scientific">Ideonella lacteola</name>
    <dbReference type="NCBI Taxonomy" id="2984193"/>
    <lineage>
        <taxon>Bacteria</taxon>
        <taxon>Pseudomonadati</taxon>
        <taxon>Pseudomonadota</taxon>
        <taxon>Betaproteobacteria</taxon>
        <taxon>Burkholderiales</taxon>
        <taxon>Sphaerotilaceae</taxon>
        <taxon>Ideonella</taxon>
    </lineage>
</organism>
<feature type="chain" id="PRO_5045964243" description="Lipoprotein" evidence="2">
    <location>
        <begin position="33"/>
        <end position="462"/>
    </location>
</feature>
<comment type="caution">
    <text evidence="3">The sequence shown here is derived from an EMBL/GenBank/DDBJ whole genome shotgun (WGS) entry which is preliminary data.</text>
</comment>
<feature type="compositionally biased region" description="Gly residues" evidence="1">
    <location>
        <begin position="50"/>
        <end position="64"/>
    </location>
</feature>
<feature type="region of interest" description="Disordered" evidence="1">
    <location>
        <begin position="38"/>
        <end position="74"/>
    </location>
</feature>
<dbReference type="RefSeq" id="WP_341425418.1">
    <property type="nucleotide sequence ID" value="NZ_JBBUTG010000004.1"/>
</dbReference>
<evidence type="ECO:0000256" key="1">
    <source>
        <dbReference type="SAM" id="MobiDB-lite"/>
    </source>
</evidence>
<proteinExistence type="predicted"/>